<feature type="compositionally biased region" description="Acidic residues" evidence="1">
    <location>
        <begin position="321"/>
        <end position="386"/>
    </location>
</feature>
<dbReference type="AlphaFoldDB" id="G2QEC8"/>
<feature type="compositionally biased region" description="Basic and acidic residues" evidence="1">
    <location>
        <begin position="531"/>
        <end position="559"/>
    </location>
</feature>
<evidence type="ECO:0000313" key="3">
    <source>
        <dbReference type="Proteomes" id="UP000007322"/>
    </source>
</evidence>
<protein>
    <submittedName>
        <fullName evidence="2">Uncharacterized protein</fullName>
    </submittedName>
</protein>
<organism evidence="2 3">
    <name type="scientific">Thermothelomyces thermophilus (strain ATCC 42464 / BCRC 31852 / DSM 1799)</name>
    <name type="common">Sporotrichum thermophile</name>
    <dbReference type="NCBI Taxonomy" id="573729"/>
    <lineage>
        <taxon>Eukaryota</taxon>
        <taxon>Fungi</taxon>
        <taxon>Dikarya</taxon>
        <taxon>Ascomycota</taxon>
        <taxon>Pezizomycotina</taxon>
        <taxon>Sordariomycetes</taxon>
        <taxon>Sordariomycetidae</taxon>
        <taxon>Sordariales</taxon>
        <taxon>Chaetomiaceae</taxon>
        <taxon>Thermothelomyces</taxon>
    </lineage>
</organism>
<accession>G2QEC8</accession>
<feature type="region of interest" description="Disordered" evidence="1">
    <location>
        <begin position="73"/>
        <end position="101"/>
    </location>
</feature>
<dbReference type="OMA" id="ITLNDCM"/>
<feature type="region of interest" description="Disordered" evidence="1">
    <location>
        <begin position="504"/>
        <end position="672"/>
    </location>
</feature>
<gene>
    <name evidence="2" type="ORF">MYCTH_2304224</name>
</gene>
<dbReference type="HOGENOM" id="CLU_014084_0_0_1"/>
<dbReference type="KEGG" id="mtm:MYCTH_2304224"/>
<dbReference type="RefSeq" id="XP_003662956.1">
    <property type="nucleotide sequence ID" value="XM_003662908.1"/>
</dbReference>
<dbReference type="VEuPathDB" id="FungiDB:MYCTH_2304224"/>
<feature type="region of interest" description="Disordered" evidence="1">
    <location>
        <begin position="698"/>
        <end position="719"/>
    </location>
</feature>
<dbReference type="Pfam" id="PF10446">
    <property type="entry name" value="DUF2457"/>
    <property type="match status" value="1"/>
</dbReference>
<dbReference type="Proteomes" id="UP000007322">
    <property type="component" value="Chromosome 3"/>
</dbReference>
<feature type="compositionally biased region" description="Basic residues" evidence="1">
    <location>
        <begin position="454"/>
        <end position="464"/>
    </location>
</feature>
<sequence length="740" mass="82479">MDHHLSHDRATSNVLAWNITHSANVEPSVEEEAGADADEPPDCLTPMTSISTQFHRTPIRRGSEQHESLLTKALQSQSDEDAYESESLRRPRRRRSLTSNTSLASTVDLTCGTAITTPARTNSPSPRMPVVGFAPLAAATTTDASQNKTSDAAAPVKKRCISFACAAKPRPDEKTPTRNVAQTDAAPKKTSIKFACPSQIVRATNVQQPDSRPRTPVPRETPSTPTGSCQENLRSSSTVRPLRSPTPRKTPGSPVSTRNKKWLTADSGDLQSECARFHEFASDEPQEDDWIRRDHSSMQPKLTIDDTLKMENAIRKLGKEAEEEAELEEELDEEEDEEVDEADLIDDDDEEDDDDDDEDDLQDEDDDEDGDDEDDQGLDDVADTEDALASGASDGYKTDNETGFAASDDEDDDLVLWTTRIGHYQSLSGTLSMTRRLSHSEKSDSSASSGRKSPQSRKKKRSKTRPVPFRSETPELPDSTDFVCGTLDEDKPLEEAYISCVAARRRDRHQPIPQDIDPSFPTSEPEDEVEELYKKGYGESDDHIWLHGELEDLDHDRDRRGRKKKGGVPSPKRCRSPPPKRRPSPAPKARGRSPRKLTDQRSPRLRSPAPSRGAFKSPIMSPLHEAEGVEFKSPAFRPGLTHTKSLPRAPGMFPHLKTRKSRTGNSTRETHVRGAIDIVKGLEQKRQRRREKYYQKYCNRARKEKTQTKRPPPGEGASRMRELGLIMAGKAAHGNYVLSI</sequence>
<feature type="compositionally biased region" description="Basic and acidic residues" evidence="1">
    <location>
        <begin position="303"/>
        <end position="320"/>
    </location>
</feature>
<reference evidence="2 3" key="1">
    <citation type="journal article" date="2011" name="Nat. Biotechnol.">
        <title>Comparative genomic analysis of the thermophilic biomass-degrading fungi Myceliophthora thermophila and Thielavia terrestris.</title>
        <authorList>
            <person name="Berka R.M."/>
            <person name="Grigoriev I.V."/>
            <person name="Otillar R."/>
            <person name="Salamov A."/>
            <person name="Grimwood J."/>
            <person name="Reid I."/>
            <person name="Ishmael N."/>
            <person name="John T."/>
            <person name="Darmond C."/>
            <person name="Moisan M.-C."/>
            <person name="Henrissat B."/>
            <person name="Coutinho P.M."/>
            <person name="Lombard V."/>
            <person name="Natvig D.O."/>
            <person name="Lindquist E."/>
            <person name="Schmutz J."/>
            <person name="Lucas S."/>
            <person name="Harris P."/>
            <person name="Powlowski J."/>
            <person name="Bellemare A."/>
            <person name="Taylor D."/>
            <person name="Butler G."/>
            <person name="de Vries R.P."/>
            <person name="Allijn I.E."/>
            <person name="van den Brink J."/>
            <person name="Ushinsky S."/>
            <person name="Storms R."/>
            <person name="Powell A.J."/>
            <person name="Paulsen I.T."/>
            <person name="Elbourne L.D.H."/>
            <person name="Baker S.E."/>
            <person name="Magnuson J."/>
            <person name="LaBoissiere S."/>
            <person name="Clutterbuck A.J."/>
            <person name="Martinez D."/>
            <person name="Wogulis M."/>
            <person name="de Leon A.L."/>
            <person name="Rey M.W."/>
            <person name="Tsang A."/>
        </authorList>
    </citation>
    <scope>NUCLEOTIDE SEQUENCE [LARGE SCALE GENOMIC DNA]</scope>
    <source>
        <strain evidence="3">ATCC 42464 / BCRC 31852 / DSM 1799</strain>
    </source>
</reference>
<evidence type="ECO:0000256" key="1">
    <source>
        <dbReference type="SAM" id="MobiDB-lite"/>
    </source>
</evidence>
<feature type="compositionally biased region" description="Basic residues" evidence="1">
    <location>
        <begin position="560"/>
        <end position="595"/>
    </location>
</feature>
<dbReference type="GeneID" id="11507582"/>
<feature type="compositionally biased region" description="Polar residues" evidence="1">
    <location>
        <begin position="221"/>
        <end position="239"/>
    </location>
</feature>
<feature type="compositionally biased region" description="Polar residues" evidence="1">
    <location>
        <begin position="201"/>
        <end position="210"/>
    </location>
</feature>
<dbReference type="InParanoid" id="G2QEC8"/>
<dbReference type="STRING" id="573729.G2QEC8"/>
<feature type="region of interest" description="Disordered" evidence="1">
    <location>
        <begin position="169"/>
        <end position="411"/>
    </location>
</feature>
<name>G2QEC8_THET4</name>
<feature type="region of interest" description="Disordered" evidence="1">
    <location>
        <begin position="427"/>
        <end position="487"/>
    </location>
</feature>
<dbReference type="OrthoDB" id="2011769at2759"/>
<evidence type="ECO:0000313" key="2">
    <source>
        <dbReference type="EMBL" id="AEO57711.1"/>
    </source>
</evidence>
<keyword evidence="3" id="KW-1185">Reference proteome</keyword>
<dbReference type="EMBL" id="CP003004">
    <property type="protein sequence ID" value="AEO57711.1"/>
    <property type="molecule type" value="Genomic_DNA"/>
</dbReference>
<dbReference type="eggNOG" id="ENOG502S9SC">
    <property type="taxonomic scope" value="Eukaryota"/>
</dbReference>
<dbReference type="InterPro" id="IPR018853">
    <property type="entry name" value="DUF2457"/>
</dbReference>
<proteinExistence type="predicted"/>